<protein>
    <submittedName>
        <fullName evidence="1">Uncharacterized protein</fullName>
    </submittedName>
</protein>
<evidence type="ECO:0000313" key="2">
    <source>
        <dbReference type="Proteomes" id="UP001359469"/>
    </source>
</evidence>
<comment type="caution">
    <text evidence="1">The sequence shown here is derived from an EMBL/GenBank/DDBJ whole genome shotgun (WGS) entry which is preliminary data.</text>
</comment>
<gene>
    <name evidence="1" type="ORF">WCU84_07775</name>
</gene>
<accession>A0ABU8JKK9</accession>
<reference evidence="1 2" key="1">
    <citation type="submission" date="2024-03" db="EMBL/GenBank/DDBJ databases">
        <title>Analysis of soft rot Pectobacteriaceae population diversity in US potato growing regions between 2016 and 2022.</title>
        <authorList>
            <person name="Ma X."/>
            <person name="Zhang X."/>
            <person name="Stodghill P."/>
            <person name="Rioux R."/>
            <person name="Babler B."/>
            <person name="Shrestha S."/>
            <person name="Babler B."/>
            <person name="Rivedal H."/>
            <person name="Frost K."/>
            <person name="Hao J."/>
            <person name="Secor G."/>
            <person name="Swingle B."/>
        </authorList>
    </citation>
    <scope>NUCLEOTIDE SEQUENCE [LARGE SCALE GENOMIC DNA]</scope>
    <source>
        <strain evidence="1 2">SR64</strain>
    </source>
</reference>
<evidence type="ECO:0000313" key="1">
    <source>
        <dbReference type="EMBL" id="MEI7063558.1"/>
    </source>
</evidence>
<dbReference type="Proteomes" id="UP001359469">
    <property type="component" value="Unassembled WGS sequence"/>
</dbReference>
<keyword evidence="2" id="KW-1185">Reference proteome</keyword>
<sequence>MSNYIRMKSANQYYRDIFSRELRLGSIGELDHEILIDLIVRKSCDTYSLTKKLAEVSSNLPEQQDKALKIMLNAIALANLASNEKWEGLQVKLPSDYIQGVINAVSDVLDISPNLEYLVASIQLLFKVGAIDEAISLIESNFSILNDIPVIYKILLLTCMFEDNYEYALMLVKLMVADSNLIGEDPLAMLMIVTTIFKNGGYPDDYIDFSSLISKTEDIDYSGYQWVKNVDVDSVKPTVLIACDLKYYYEHAIGLIYSIYETNKNNLNVHLHIYNIDDKTVDDVIDKSKRLPEINISCTTESIGFEQGINVHYACRRFISANYLQKFLNRPLIIVDADCLIRKNWNTIKFDVSKYSVVLAQSENTPFWEKAIAGFVYLDGSEYSRRFIKKVSFFIWNNLKKGNAVWFLDQVALSAVMEKTNDQSEMGKIDASFICDVNHRDNSFSWVVTTIKDAKNRYSEYKDYLLSKYGY</sequence>
<organism evidence="1 2">
    <name type="scientific">Dickeya chrysanthemi</name>
    <name type="common">Pectobacterium chrysanthemi</name>
    <name type="synonym">Erwinia chrysanthemi</name>
    <dbReference type="NCBI Taxonomy" id="556"/>
    <lineage>
        <taxon>Bacteria</taxon>
        <taxon>Pseudomonadati</taxon>
        <taxon>Pseudomonadota</taxon>
        <taxon>Gammaproteobacteria</taxon>
        <taxon>Enterobacterales</taxon>
        <taxon>Pectobacteriaceae</taxon>
        <taxon>Dickeya</taxon>
    </lineage>
</organism>
<proteinExistence type="predicted"/>
<dbReference type="EMBL" id="JBBBOO010000004">
    <property type="protein sequence ID" value="MEI7063558.1"/>
    <property type="molecule type" value="Genomic_DNA"/>
</dbReference>
<name>A0ABU8JKK9_DICCH</name>
<dbReference type="RefSeq" id="WP_336681314.1">
    <property type="nucleotide sequence ID" value="NZ_JBBBOO010000004.1"/>
</dbReference>